<evidence type="ECO:0000256" key="2">
    <source>
        <dbReference type="SAM" id="MobiDB-lite"/>
    </source>
</evidence>
<keyword evidence="4" id="KW-1185">Reference proteome</keyword>
<dbReference type="STRING" id="298654.FraEuI1c_1603"/>
<dbReference type="AlphaFoldDB" id="E3J8S9"/>
<dbReference type="HOGENOM" id="CLU_049311_2_1_11"/>
<dbReference type="eggNOG" id="COG2120">
    <property type="taxonomic scope" value="Bacteria"/>
</dbReference>
<organism evidence="3 4">
    <name type="scientific">Pseudofrankia inefficax (strain DSM 45817 / CECT 9037 / DDB 130130 / EuI1c)</name>
    <name type="common">Frankia inefficax</name>
    <dbReference type="NCBI Taxonomy" id="298654"/>
    <lineage>
        <taxon>Bacteria</taxon>
        <taxon>Bacillati</taxon>
        <taxon>Actinomycetota</taxon>
        <taxon>Actinomycetes</taxon>
        <taxon>Frankiales</taxon>
        <taxon>Frankiaceae</taxon>
        <taxon>Pseudofrankia</taxon>
    </lineage>
</organism>
<dbReference type="InterPro" id="IPR024078">
    <property type="entry name" value="LmbE-like_dom_sf"/>
</dbReference>
<dbReference type="Pfam" id="PF02585">
    <property type="entry name" value="PIG-L"/>
    <property type="match status" value="1"/>
</dbReference>
<name>E3J8S9_PSEI1</name>
<evidence type="ECO:0000256" key="1">
    <source>
        <dbReference type="ARBA" id="ARBA00022833"/>
    </source>
</evidence>
<dbReference type="EMBL" id="CP002299">
    <property type="protein sequence ID" value="ADP79662.1"/>
    <property type="molecule type" value="Genomic_DNA"/>
</dbReference>
<dbReference type="Proteomes" id="UP000002484">
    <property type="component" value="Chromosome"/>
</dbReference>
<dbReference type="InterPro" id="IPR003737">
    <property type="entry name" value="GlcNAc_PI_deacetylase-related"/>
</dbReference>
<dbReference type="GO" id="GO:0016137">
    <property type="term" value="P:glycoside metabolic process"/>
    <property type="evidence" value="ECO:0007669"/>
    <property type="project" value="UniProtKB-ARBA"/>
</dbReference>
<gene>
    <name evidence="3" type="ordered locus">FraEuI1c_1603</name>
</gene>
<reference evidence="3 4" key="1">
    <citation type="submission" date="2010-10" db="EMBL/GenBank/DDBJ databases">
        <title>Complete sequence of Frankia sp. EuI1c.</title>
        <authorList>
            <consortium name="US DOE Joint Genome Institute"/>
            <person name="Lucas S."/>
            <person name="Copeland A."/>
            <person name="Lapidus A."/>
            <person name="Cheng J.-F."/>
            <person name="Bruce D."/>
            <person name="Goodwin L."/>
            <person name="Pitluck S."/>
            <person name="Chertkov O."/>
            <person name="Detter J.C."/>
            <person name="Han C."/>
            <person name="Tapia R."/>
            <person name="Land M."/>
            <person name="Hauser L."/>
            <person name="Jeffries C."/>
            <person name="Kyrpides N."/>
            <person name="Ivanova N."/>
            <person name="Mikhailova N."/>
            <person name="Beauchemin N."/>
            <person name="Sen A."/>
            <person name="Sur S.A."/>
            <person name="Gtari M."/>
            <person name="Wall L."/>
            <person name="Tisa L."/>
            <person name="Woyke T."/>
        </authorList>
    </citation>
    <scope>NUCLEOTIDE SEQUENCE [LARGE SCALE GENOMIC DNA]</scope>
    <source>
        <strain evidence="4">DSM 45817 / CECT 9037 / EuI1c</strain>
    </source>
</reference>
<dbReference type="PANTHER" id="PTHR12993">
    <property type="entry name" value="N-ACETYLGLUCOSAMINYL-PHOSPHATIDYLINOSITOL DE-N-ACETYLASE-RELATED"/>
    <property type="match status" value="1"/>
</dbReference>
<accession>E3J8S9</accession>
<feature type="region of interest" description="Disordered" evidence="2">
    <location>
        <begin position="221"/>
        <end position="241"/>
    </location>
</feature>
<evidence type="ECO:0000313" key="4">
    <source>
        <dbReference type="Proteomes" id="UP000002484"/>
    </source>
</evidence>
<proteinExistence type="predicted"/>
<evidence type="ECO:0000313" key="3">
    <source>
        <dbReference type="EMBL" id="ADP79662.1"/>
    </source>
</evidence>
<dbReference type="KEGG" id="fri:FraEuI1c_1603"/>
<dbReference type="GO" id="GO:0016811">
    <property type="term" value="F:hydrolase activity, acting on carbon-nitrogen (but not peptide) bonds, in linear amides"/>
    <property type="evidence" value="ECO:0007669"/>
    <property type="project" value="TreeGrafter"/>
</dbReference>
<dbReference type="SUPFAM" id="SSF102588">
    <property type="entry name" value="LmbE-like"/>
    <property type="match status" value="1"/>
</dbReference>
<sequence>MATVVSFHAHPDDEALWTGGTLALLAAAGHRVIIVVATDGDMGDGPAAGARLAELAASAAALGVARVEYLGYADSGHGPLLYPDPADRRRFARADLDEAAGKLAALLRAEAAEVLISYDARGGYGHRDHVRVHQVGARAATLAGGVRVLEVTLPREPIERAMRLARLGASLRPAWPRGAASGRQQVGPPGSEPDPAYAPNPPMFTPRREIAYRVDVRRHARTKRASLAAHTSQLTGRSSPARLRRAAVRLPVPLFALLAGREYFNDPAANGTAFLDVFPPVDPASPRGR</sequence>
<dbReference type="OrthoDB" id="158614at2"/>
<dbReference type="InParanoid" id="E3J8S9"/>
<dbReference type="PANTHER" id="PTHR12993:SF11">
    <property type="entry name" value="N-ACETYLGLUCOSAMINYL-PHOSPHATIDYLINOSITOL DE-N-ACETYLASE"/>
    <property type="match status" value="1"/>
</dbReference>
<keyword evidence="1" id="KW-0862">Zinc</keyword>
<feature type="compositionally biased region" description="Pro residues" evidence="2">
    <location>
        <begin position="190"/>
        <end position="204"/>
    </location>
</feature>
<dbReference type="Gene3D" id="3.40.50.10320">
    <property type="entry name" value="LmbE-like"/>
    <property type="match status" value="1"/>
</dbReference>
<dbReference type="RefSeq" id="WP_013422781.1">
    <property type="nucleotide sequence ID" value="NC_014666.1"/>
</dbReference>
<protein>
    <submittedName>
        <fullName evidence="3">LmbE family protein</fullName>
    </submittedName>
</protein>
<feature type="region of interest" description="Disordered" evidence="2">
    <location>
        <begin position="175"/>
        <end position="204"/>
    </location>
</feature>